<evidence type="ECO:0000256" key="8">
    <source>
        <dbReference type="ARBA" id="ARBA00023187"/>
    </source>
</evidence>
<dbReference type="GO" id="GO:0006397">
    <property type="term" value="P:mRNA processing"/>
    <property type="evidence" value="ECO:0007669"/>
    <property type="project" value="UniProtKB-KW"/>
</dbReference>
<dbReference type="SMART" id="SM00268">
    <property type="entry name" value="ACTIN"/>
    <property type="match status" value="1"/>
</dbReference>
<evidence type="ECO:0000256" key="1">
    <source>
        <dbReference type="ARBA" id="ARBA00003777"/>
    </source>
</evidence>
<reference evidence="12" key="1">
    <citation type="submission" date="2023-03" db="EMBL/GenBank/DDBJ databases">
        <title>Mating type loci evolution in Malassezia.</title>
        <authorList>
            <person name="Coelho M.A."/>
        </authorList>
    </citation>
    <scope>NUCLEOTIDE SEQUENCE</scope>
    <source>
        <strain evidence="12">CBS 7876</strain>
    </source>
</reference>
<evidence type="ECO:0000256" key="5">
    <source>
        <dbReference type="ARBA" id="ARBA00014745"/>
    </source>
</evidence>
<dbReference type="PANTHER" id="PTHR13264">
    <property type="entry name" value="GCIP-INTERACTING PROTEIN P29"/>
    <property type="match status" value="1"/>
</dbReference>
<dbReference type="Pfam" id="PF08231">
    <property type="entry name" value="SYF2"/>
    <property type="match status" value="1"/>
</dbReference>
<dbReference type="Gene3D" id="3.90.640.10">
    <property type="entry name" value="Actin, Chain A, domain 4"/>
    <property type="match status" value="1"/>
</dbReference>
<comment type="similarity">
    <text evidence="3">Belongs to the SYF2 family.</text>
</comment>
<dbReference type="EMBL" id="CP119940">
    <property type="protein sequence ID" value="WFD04134.1"/>
    <property type="molecule type" value="Genomic_DNA"/>
</dbReference>
<dbReference type="AlphaFoldDB" id="A0AAF0E1Y1"/>
<dbReference type="InterPro" id="IPR004000">
    <property type="entry name" value="Actin"/>
</dbReference>
<keyword evidence="9" id="KW-0539">Nucleus</keyword>
<name>A0AAF0E1Y1_9BASI</name>
<keyword evidence="7" id="KW-0747">Spliceosome</keyword>
<evidence type="ECO:0000256" key="11">
    <source>
        <dbReference type="SAM" id="MobiDB-lite"/>
    </source>
</evidence>
<evidence type="ECO:0000313" key="13">
    <source>
        <dbReference type="Proteomes" id="UP001214603"/>
    </source>
</evidence>
<comment type="similarity">
    <text evidence="10">Belongs to the actin family.</text>
</comment>
<feature type="region of interest" description="Disordered" evidence="11">
    <location>
        <begin position="130"/>
        <end position="150"/>
    </location>
</feature>
<dbReference type="SUPFAM" id="SSF53067">
    <property type="entry name" value="Actin-like ATPase domain"/>
    <property type="match status" value="2"/>
</dbReference>
<feature type="region of interest" description="Disordered" evidence="11">
    <location>
        <begin position="1"/>
        <end position="60"/>
    </location>
</feature>
<dbReference type="Proteomes" id="UP001214603">
    <property type="component" value="Chromosome 7"/>
</dbReference>
<dbReference type="InterPro" id="IPR013260">
    <property type="entry name" value="mRNA_splic_SYF2"/>
</dbReference>
<evidence type="ECO:0000256" key="10">
    <source>
        <dbReference type="RuleBase" id="RU000487"/>
    </source>
</evidence>
<accession>A0AAF0E1Y1</accession>
<evidence type="ECO:0000256" key="2">
    <source>
        <dbReference type="ARBA" id="ARBA00004123"/>
    </source>
</evidence>
<dbReference type="GO" id="GO:0071014">
    <property type="term" value="C:post-mRNA release spliceosomal complex"/>
    <property type="evidence" value="ECO:0007669"/>
    <property type="project" value="TreeGrafter"/>
</dbReference>
<keyword evidence="8" id="KW-0508">mRNA splicing</keyword>
<evidence type="ECO:0000256" key="6">
    <source>
        <dbReference type="ARBA" id="ARBA00022664"/>
    </source>
</evidence>
<dbReference type="InterPro" id="IPR043129">
    <property type="entry name" value="ATPase_NBD"/>
</dbReference>
<sequence>MGDDAGLASRRARLQRLQAKMSESASANRQDVAEEQAARREHAQKRSVGQARKLAKAERLLDERDLREAGKDVERHRAMQYSIEENEAWEAKLEDKERTRDKGAIDFQDLAERSYRRQIAHLKPDLASYEKQKQDEHAPAPPTRASEHALVPASEARVPPAVAHYGAHRPDEEAVDRLVSHLNHEQDQIRRRSRRRDDDPDAEITYINEKNKHFNKKIKRVRRRLTQYFDEHTKEIRENRAMAATRREDRVVLEVGSRVCRAGFGGECAPRVLLDAAAAGARTLGRPLDALYAPDQMLAAHPRQLQERHRDLVRCLVRLLRTVYQEYVHNSHRHLVCDARAYKVLLVHSPLWVEAVQDALCGVLLGNLGVPSVSFIDTHTLALLATGRNTGLVVDCGYWETTVMPVYAGRPLRNALTTTPRAGRRLRACVAALCTAYASVRGAPPADVPRAAVERITTEALYVHPAPRAACDASLPLDTAAMHAAYAEDAEDFDLRTDAGTLRVPGWIRSAACEALFDDGDEDEAGVVQCARQSIAQLPLDTRREILDAVLLAGGTAMLPGFAARFEAQLTHGAAPTPRIQVLNAGRPGALRMPPTPPNLLAWTGGSLAAGVGAHGIEQVSSAAWRVER</sequence>
<evidence type="ECO:0000256" key="9">
    <source>
        <dbReference type="ARBA" id="ARBA00023242"/>
    </source>
</evidence>
<comment type="subcellular location">
    <subcellularLocation>
        <location evidence="2">Nucleus</location>
    </subcellularLocation>
</comment>
<dbReference type="GO" id="GO:0008380">
    <property type="term" value="P:RNA splicing"/>
    <property type="evidence" value="ECO:0007669"/>
    <property type="project" value="UniProtKB-KW"/>
</dbReference>
<dbReference type="GO" id="GO:0000974">
    <property type="term" value="C:Prp19 complex"/>
    <property type="evidence" value="ECO:0007669"/>
    <property type="project" value="TreeGrafter"/>
</dbReference>
<evidence type="ECO:0000313" key="12">
    <source>
        <dbReference type="EMBL" id="WFD04134.1"/>
    </source>
</evidence>
<proteinExistence type="inferred from homology"/>
<dbReference type="Pfam" id="PF00022">
    <property type="entry name" value="Actin"/>
    <property type="match status" value="2"/>
</dbReference>
<evidence type="ECO:0000256" key="4">
    <source>
        <dbReference type="ARBA" id="ARBA00013557"/>
    </source>
</evidence>
<protein>
    <recommendedName>
        <fullName evidence="5">Pre-mRNA-splicing factor SYF2</fullName>
    </recommendedName>
    <alternativeName>
        <fullName evidence="4">Pre-mRNA-splicing factor syf2</fullName>
    </alternativeName>
</protein>
<dbReference type="PANTHER" id="PTHR13264:SF5">
    <property type="entry name" value="PRE-MRNA-SPLICING FACTOR SYF2"/>
    <property type="match status" value="1"/>
</dbReference>
<dbReference type="GO" id="GO:0071013">
    <property type="term" value="C:catalytic step 2 spliceosome"/>
    <property type="evidence" value="ECO:0007669"/>
    <property type="project" value="TreeGrafter"/>
</dbReference>
<evidence type="ECO:0000256" key="7">
    <source>
        <dbReference type="ARBA" id="ARBA00022728"/>
    </source>
</evidence>
<organism evidence="12 13">
    <name type="scientific">Malassezia obtusa</name>
    <dbReference type="NCBI Taxonomy" id="76774"/>
    <lineage>
        <taxon>Eukaryota</taxon>
        <taxon>Fungi</taxon>
        <taxon>Dikarya</taxon>
        <taxon>Basidiomycota</taxon>
        <taxon>Ustilaginomycotina</taxon>
        <taxon>Malasseziomycetes</taxon>
        <taxon>Malasseziales</taxon>
        <taxon>Malasseziaceae</taxon>
        <taxon>Malassezia</taxon>
    </lineage>
</organism>
<evidence type="ECO:0000256" key="3">
    <source>
        <dbReference type="ARBA" id="ARBA00010028"/>
    </source>
</evidence>
<comment type="function">
    <text evidence="1">Involved in pre-mRNA splicing.</text>
</comment>
<dbReference type="Gene3D" id="3.30.420.40">
    <property type="match status" value="2"/>
</dbReference>
<keyword evidence="13" id="KW-1185">Reference proteome</keyword>
<gene>
    <name evidence="12" type="primary">syf2</name>
    <name evidence="12" type="ORF">MOBT1_002837</name>
</gene>
<keyword evidence="6" id="KW-0507">mRNA processing</keyword>